<evidence type="ECO:0000256" key="4">
    <source>
        <dbReference type="ARBA" id="ARBA00022475"/>
    </source>
</evidence>
<evidence type="ECO:0000256" key="1">
    <source>
        <dbReference type="ARBA" id="ARBA00004429"/>
    </source>
</evidence>
<reference evidence="12" key="1">
    <citation type="submission" date="2017-02" db="EMBL/GenBank/DDBJ databases">
        <authorList>
            <person name="Mornico D."/>
        </authorList>
    </citation>
    <scope>NUCLEOTIDE SEQUENCE [LARGE SCALE GENOMIC DNA]</scope>
</reference>
<evidence type="ECO:0000256" key="6">
    <source>
        <dbReference type="ARBA" id="ARBA00022970"/>
    </source>
</evidence>
<dbReference type="Pfam" id="PF00528">
    <property type="entry name" value="BPD_transp_1"/>
    <property type="match status" value="1"/>
</dbReference>
<evidence type="ECO:0000256" key="5">
    <source>
        <dbReference type="ARBA" id="ARBA00022692"/>
    </source>
</evidence>
<dbReference type="InterPro" id="IPR010065">
    <property type="entry name" value="AA_ABC_transptr_permease_3TM"/>
</dbReference>
<dbReference type="InterPro" id="IPR043429">
    <property type="entry name" value="ArtM/GltK/GlnP/TcyL/YhdX-like"/>
</dbReference>
<dbReference type="SUPFAM" id="SSF161098">
    <property type="entry name" value="MetI-like"/>
    <property type="match status" value="1"/>
</dbReference>
<gene>
    <name evidence="11" type="primary">tcyB</name>
    <name evidence="11" type="ORF">A1019T_00821</name>
</gene>
<dbReference type="PANTHER" id="PTHR30614">
    <property type="entry name" value="MEMBRANE COMPONENT OF AMINO ACID ABC TRANSPORTER"/>
    <property type="match status" value="1"/>
</dbReference>
<dbReference type="FunFam" id="1.10.3720.10:FF:000009">
    <property type="entry name" value="Amino acid ABC transporter permease"/>
    <property type="match status" value="1"/>
</dbReference>
<keyword evidence="5 9" id="KW-0812">Transmembrane</keyword>
<dbReference type="Gene3D" id="1.10.3720.10">
    <property type="entry name" value="MetI-like"/>
    <property type="match status" value="1"/>
</dbReference>
<comment type="similarity">
    <text evidence="2">Belongs to the binding-protein-dependent transport system permease family. HisMQ subfamily.</text>
</comment>
<protein>
    <submittedName>
        <fullName evidence="11">L-cystine transport system permease protein TcyB</fullName>
    </submittedName>
</protein>
<dbReference type="GO" id="GO:0043190">
    <property type="term" value="C:ATP-binding cassette (ABC) transporter complex"/>
    <property type="evidence" value="ECO:0007669"/>
    <property type="project" value="InterPro"/>
</dbReference>
<feature type="transmembrane region" description="Helical" evidence="9">
    <location>
        <begin position="211"/>
        <end position="231"/>
    </location>
</feature>
<evidence type="ECO:0000313" key="11">
    <source>
        <dbReference type="EMBL" id="SJM36854.1"/>
    </source>
</evidence>
<organism evidence="11 12">
    <name type="scientific">Psychrobacter pasteurii</name>
    <dbReference type="NCBI Taxonomy" id="1945520"/>
    <lineage>
        <taxon>Bacteria</taxon>
        <taxon>Pseudomonadati</taxon>
        <taxon>Pseudomonadota</taxon>
        <taxon>Gammaproteobacteria</taxon>
        <taxon>Moraxellales</taxon>
        <taxon>Moraxellaceae</taxon>
        <taxon>Psychrobacter</taxon>
    </lineage>
</organism>
<dbReference type="AlphaFoldDB" id="A0A1R4EED1"/>
<name>A0A1R4EED1_9GAMM</name>
<sequence length="245" mass="27169">MISSLLEAIKSLLALLPFMSPERAEIVIQSFWPMLKGAIYYSIPLAIASFILGMCIALVVALIRVVPRNALWHKIAYRLARAYVSAIRGTPMLVQLFIIFYGLPSIGVKLEPFPAAIIAFSLNIGAYASETVRAAILSIPKGQWEAGSTVGLSYLQTFRHVVLPQALRVSVPPLSNTFISLVKDTSLASLILVTEMFKQAQIITARNYEFMLVYTEAAIIYWVICLALSTLQGRLETRLDRYVAK</sequence>
<dbReference type="NCBIfam" id="TIGR01726">
    <property type="entry name" value="HEQRo_perm_3TM"/>
    <property type="match status" value="1"/>
</dbReference>
<keyword evidence="7 9" id="KW-1133">Transmembrane helix</keyword>
<dbReference type="CDD" id="cd06261">
    <property type="entry name" value="TM_PBP2"/>
    <property type="match status" value="1"/>
</dbReference>
<dbReference type="InterPro" id="IPR000515">
    <property type="entry name" value="MetI-like"/>
</dbReference>
<dbReference type="GO" id="GO:0015184">
    <property type="term" value="F:L-cystine transmembrane transporter activity"/>
    <property type="evidence" value="ECO:0007669"/>
    <property type="project" value="TreeGrafter"/>
</dbReference>
<dbReference type="PROSITE" id="PS50928">
    <property type="entry name" value="ABC_TM1"/>
    <property type="match status" value="1"/>
</dbReference>
<feature type="transmembrane region" description="Helical" evidence="9">
    <location>
        <begin position="83"/>
        <end position="103"/>
    </location>
</feature>
<dbReference type="InterPro" id="IPR035906">
    <property type="entry name" value="MetI-like_sf"/>
</dbReference>
<evidence type="ECO:0000256" key="9">
    <source>
        <dbReference type="RuleBase" id="RU363032"/>
    </source>
</evidence>
<keyword evidence="8 9" id="KW-0472">Membrane</keyword>
<dbReference type="STRING" id="1945520.A1019T_00821"/>
<feature type="transmembrane region" description="Helical" evidence="9">
    <location>
        <begin position="40"/>
        <end position="63"/>
    </location>
</feature>
<keyword evidence="4" id="KW-1003">Cell membrane</keyword>
<evidence type="ECO:0000259" key="10">
    <source>
        <dbReference type="PROSITE" id="PS50928"/>
    </source>
</evidence>
<dbReference type="PANTHER" id="PTHR30614:SF0">
    <property type="entry name" value="L-CYSTINE TRANSPORT SYSTEM PERMEASE PROTEIN TCYL"/>
    <property type="match status" value="1"/>
</dbReference>
<evidence type="ECO:0000256" key="7">
    <source>
        <dbReference type="ARBA" id="ARBA00022989"/>
    </source>
</evidence>
<dbReference type="EMBL" id="FUGD01000065">
    <property type="protein sequence ID" value="SJM36854.1"/>
    <property type="molecule type" value="Genomic_DNA"/>
</dbReference>
<evidence type="ECO:0000256" key="8">
    <source>
        <dbReference type="ARBA" id="ARBA00023136"/>
    </source>
</evidence>
<comment type="subcellular location">
    <subcellularLocation>
        <location evidence="1">Cell inner membrane</location>
        <topology evidence="1">Multi-pass membrane protein</topology>
    </subcellularLocation>
    <subcellularLocation>
        <location evidence="9">Cell membrane</location>
        <topology evidence="9">Multi-pass membrane protein</topology>
    </subcellularLocation>
</comment>
<feature type="domain" description="ABC transmembrane type-1" evidence="10">
    <location>
        <begin position="39"/>
        <end position="232"/>
    </location>
</feature>
<dbReference type="OrthoDB" id="6580405at2"/>
<evidence type="ECO:0000256" key="3">
    <source>
        <dbReference type="ARBA" id="ARBA00022448"/>
    </source>
</evidence>
<keyword evidence="3 9" id="KW-0813">Transport</keyword>
<keyword evidence="6" id="KW-0029">Amino-acid transport</keyword>
<evidence type="ECO:0000256" key="2">
    <source>
        <dbReference type="ARBA" id="ARBA00010072"/>
    </source>
</evidence>
<proteinExistence type="inferred from homology"/>
<dbReference type="RefSeq" id="WP_077448238.1">
    <property type="nucleotide sequence ID" value="NZ_FUGD01000065.1"/>
</dbReference>
<keyword evidence="12" id="KW-1185">Reference proteome</keyword>
<dbReference type="Proteomes" id="UP000188169">
    <property type="component" value="Unassembled WGS sequence"/>
</dbReference>
<evidence type="ECO:0000313" key="12">
    <source>
        <dbReference type="Proteomes" id="UP000188169"/>
    </source>
</evidence>
<accession>A0A1R4EED1</accession>